<feature type="compositionally biased region" description="Low complexity" evidence="1">
    <location>
        <begin position="21"/>
        <end position="30"/>
    </location>
</feature>
<dbReference type="Proteomes" id="UP000019118">
    <property type="component" value="Unassembled WGS sequence"/>
</dbReference>
<feature type="compositionally biased region" description="Basic and acidic residues" evidence="1">
    <location>
        <begin position="120"/>
        <end position="129"/>
    </location>
</feature>
<evidence type="ECO:0000256" key="1">
    <source>
        <dbReference type="SAM" id="MobiDB-lite"/>
    </source>
</evidence>
<reference evidence="3" key="1">
    <citation type="journal article" date="2013" name="Genome Biol.">
        <title>Draft genome of the mountain pine beetle, Dendroctonus ponderosae Hopkins, a major forest pest.</title>
        <authorList>
            <person name="Keeling C.I."/>
            <person name="Yuen M.M."/>
            <person name="Liao N.Y."/>
            <person name="Docking T.R."/>
            <person name="Chan S.K."/>
            <person name="Taylor G.A."/>
            <person name="Palmquist D.L."/>
            <person name="Jackman S.D."/>
            <person name="Nguyen A."/>
            <person name="Li M."/>
            <person name="Henderson H."/>
            <person name="Janes J.K."/>
            <person name="Zhao Y."/>
            <person name="Pandoh P."/>
            <person name="Moore R."/>
            <person name="Sperling F.A."/>
            <person name="Huber D.P."/>
            <person name="Birol I."/>
            <person name="Jones S.J."/>
            <person name="Bohlmann J."/>
        </authorList>
    </citation>
    <scope>NUCLEOTIDE SEQUENCE</scope>
</reference>
<protein>
    <submittedName>
        <fullName evidence="2">Uncharacterized protein</fullName>
    </submittedName>
</protein>
<evidence type="ECO:0000313" key="3">
    <source>
        <dbReference type="Proteomes" id="UP000019118"/>
    </source>
</evidence>
<proteinExistence type="predicted"/>
<dbReference type="EnsemblMetazoa" id="XM_019900344.1">
    <property type="protein sequence ID" value="XP_019755903.1"/>
    <property type="gene ID" value="LOC109534618"/>
</dbReference>
<organism evidence="2 3">
    <name type="scientific">Dendroctonus ponderosae</name>
    <name type="common">Mountain pine beetle</name>
    <dbReference type="NCBI Taxonomy" id="77166"/>
    <lineage>
        <taxon>Eukaryota</taxon>
        <taxon>Metazoa</taxon>
        <taxon>Ecdysozoa</taxon>
        <taxon>Arthropoda</taxon>
        <taxon>Hexapoda</taxon>
        <taxon>Insecta</taxon>
        <taxon>Pterygota</taxon>
        <taxon>Neoptera</taxon>
        <taxon>Endopterygota</taxon>
        <taxon>Coleoptera</taxon>
        <taxon>Polyphaga</taxon>
        <taxon>Cucujiformia</taxon>
        <taxon>Curculionidae</taxon>
        <taxon>Scolytinae</taxon>
        <taxon>Dendroctonus</taxon>
    </lineage>
</organism>
<name>A0AAR5P462_DENPD</name>
<reference evidence="2" key="2">
    <citation type="submission" date="2024-08" db="UniProtKB">
        <authorList>
            <consortium name="EnsemblMetazoa"/>
        </authorList>
    </citation>
    <scope>IDENTIFICATION</scope>
</reference>
<feature type="region of interest" description="Disordered" evidence="1">
    <location>
        <begin position="1"/>
        <end position="59"/>
    </location>
</feature>
<dbReference type="KEGG" id="dpa:109534618"/>
<sequence>MENNATSRDRIEQSSTRGMSHKSSSLSDSPSKIRVGDTKDSTPISPLRMPDLPLPTPPPMANIIVTSRIGYRRILGGRANEYRSPILGSRSHSMDFGSRIPSFSRTHEPLGSDWRSGYSRNDDGSRHSCFEAPGGNRMSNVKNPELRENRASTVEFMSPILTRAYLYHRDNLEESQSKQVASKNHQALLSNQLGLSPLPRHRNFENLSKRLEDFSEYPIYPEMYTLREQSKSTQQKSKYLSRDSVLSNELEEVRTLNQELQKKYVGNTEDKISRILGGSNCETSPDYYSVFFNEHYISDIDENEEIKEFVCGYKAPERRYSDQPERTIQKSKSSSFCTYQSSTLPLPPKETRDKKCSKQSNTASKAPKRCQKRNLGLPRTSSEDFTKSSKRTQPVKTILKNSKFSSSSDRIAMDVRGLTGSSETLPLSNLYSYHSDSASSMKSSDYYSFVPAMPSCVKRVEFSGDSTGKVIKSPQRTVVKLAKIRYQGI</sequence>
<feature type="region of interest" description="Disordered" evidence="1">
    <location>
        <begin position="116"/>
        <end position="143"/>
    </location>
</feature>
<dbReference type="GeneID" id="109534618"/>
<feature type="compositionally biased region" description="Polar residues" evidence="1">
    <location>
        <begin position="330"/>
        <end position="344"/>
    </location>
</feature>
<keyword evidence="3" id="KW-1185">Reference proteome</keyword>
<accession>A0AAR5P462</accession>
<dbReference type="AlphaFoldDB" id="A0AAR5P462"/>
<evidence type="ECO:0000313" key="2">
    <source>
        <dbReference type="EnsemblMetazoa" id="XP_019755903.1"/>
    </source>
</evidence>
<feature type="region of interest" description="Disordered" evidence="1">
    <location>
        <begin position="320"/>
        <end position="392"/>
    </location>
</feature>